<dbReference type="GO" id="GO:0006354">
    <property type="term" value="P:DNA-templated transcription elongation"/>
    <property type="evidence" value="ECO:0007669"/>
    <property type="project" value="TreeGrafter"/>
</dbReference>
<dbReference type="Gene3D" id="1.10.287.180">
    <property type="entry name" value="Transcription elongation factor, GreA/GreB, N-terminal domain"/>
    <property type="match status" value="1"/>
</dbReference>
<proteinExistence type="predicted"/>
<dbReference type="InterPro" id="IPR018151">
    <property type="entry name" value="TF_GreA/GreB_CS"/>
</dbReference>
<evidence type="ECO:0000313" key="3">
    <source>
        <dbReference type="Proteomes" id="UP000179214"/>
    </source>
</evidence>
<dbReference type="GO" id="GO:0070063">
    <property type="term" value="F:RNA polymerase binding"/>
    <property type="evidence" value="ECO:0007669"/>
    <property type="project" value="InterPro"/>
</dbReference>
<evidence type="ECO:0000313" key="2">
    <source>
        <dbReference type="EMBL" id="OGZ70648.1"/>
    </source>
</evidence>
<dbReference type="Pfam" id="PF01272">
    <property type="entry name" value="GreA_GreB"/>
    <property type="match status" value="1"/>
</dbReference>
<gene>
    <name evidence="2" type="ORF">A3F47_00095</name>
</gene>
<dbReference type="PANTHER" id="PTHR30437">
    <property type="entry name" value="TRANSCRIPTION ELONGATION FACTOR GREA"/>
    <property type="match status" value="1"/>
</dbReference>
<dbReference type="AlphaFoldDB" id="A0A1G2I9D6"/>
<reference evidence="2 3" key="1">
    <citation type="journal article" date="2016" name="Nat. Commun.">
        <title>Thousands of microbial genomes shed light on interconnected biogeochemical processes in an aquifer system.</title>
        <authorList>
            <person name="Anantharaman K."/>
            <person name="Brown C.T."/>
            <person name="Hug L.A."/>
            <person name="Sharon I."/>
            <person name="Castelle C.J."/>
            <person name="Probst A.J."/>
            <person name="Thomas B.C."/>
            <person name="Singh A."/>
            <person name="Wilkins M.J."/>
            <person name="Karaoz U."/>
            <person name="Brodie E.L."/>
            <person name="Williams K.H."/>
            <person name="Hubbard S.S."/>
            <person name="Banfield J.F."/>
        </authorList>
    </citation>
    <scope>NUCLEOTIDE SEQUENCE [LARGE SCALE GENOMIC DNA]</scope>
</reference>
<name>A0A1G2I9D6_9BACT</name>
<dbReference type="PANTHER" id="PTHR30437:SF4">
    <property type="entry name" value="TRANSCRIPTION ELONGATION FACTOR GREA"/>
    <property type="match status" value="1"/>
</dbReference>
<dbReference type="GO" id="GO:0003677">
    <property type="term" value="F:DNA binding"/>
    <property type="evidence" value="ECO:0007669"/>
    <property type="project" value="InterPro"/>
</dbReference>
<dbReference type="InterPro" id="IPR023459">
    <property type="entry name" value="Tscrpt_elong_fac_GreA/B_fam"/>
</dbReference>
<dbReference type="Proteomes" id="UP000179214">
    <property type="component" value="Unassembled WGS sequence"/>
</dbReference>
<dbReference type="GO" id="GO:0032784">
    <property type="term" value="P:regulation of DNA-templated transcription elongation"/>
    <property type="evidence" value="ECO:0007669"/>
    <property type="project" value="InterPro"/>
</dbReference>
<dbReference type="PROSITE" id="PS00830">
    <property type="entry name" value="GREAB_2"/>
    <property type="match status" value="1"/>
</dbReference>
<dbReference type="InterPro" id="IPR036805">
    <property type="entry name" value="Tscrpt_elong_fac_GreA/B_N_sf"/>
</dbReference>
<comment type="caution">
    <text evidence="2">The sequence shown here is derived from an EMBL/GenBank/DDBJ whole genome shotgun (WGS) entry which is preliminary data.</text>
</comment>
<dbReference type="EMBL" id="MHOV01000005">
    <property type="protein sequence ID" value="OGZ70648.1"/>
    <property type="molecule type" value="Genomic_DNA"/>
</dbReference>
<dbReference type="Gene3D" id="3.10.50.30">
    <property type="entry name" value="Transcription elongation factor, GreA/GreB, C-terminal domain"/>
    <property type="match status" value="1"/>
</dbReference>
<dbReference type="InterPro" id="IPR036953">
    <property type="entry name" value="GreA/GreB_C_sf"/>
</dbReference>
<evidence type="ECO:0000259" key="1">
    <source>
        <dbReference type="Pfam" id="PF01272"/>
    </source>
</evidence>
<accession>A0A1G2I9D6</accession>
<organism evidence="2 3">
    <name type="scientific">Candidatus Staskawiczbacteria bacterium RIFCSPHIGHO2_12_FULL_38_11</name>
    <dbReference type="NCBI Taxonomy" id="1802209"/>
    <lineage>
        <taxon>Bacteria</taxon>
        <taxon>Candidatus Staskawicziibacteriota</taxon>
    </lineage>
</organism>
<dbReference type="PIRSF" id="PIRSF006092">
    <property type="entry name" value="GreA_GreB"/>
    <property type="match status" value="1"/>
</dbReference>
<dbReference type="SUPFAM" id="SSF54534">
    <property type="entry name" value="FKBP-like"/>
    <property type="match status" value="1"/>
</dbReference>
<sequence>METNMDGKIFYVTKQKLNELKKEYEDLIVFERNKTIGVEAPKVLESEDMNPEFVSYHEDMESLRGRIEELKNIIENHQLIKLPPKEKQVFVDIGAKVTLDFGGKKDEFMVVGTLEANPSLNKISNESPVGKAILGHKVGDEVIITSPETIKYKIKNIKYEIS</sequence>
<feature type="domain" description="Transcription elongation factor GreA/GreB C-terminal" evidence="1">
    <location>
        <begin position="90"/>
        <end position="159"/>
    </location>
</feature>
<dbReference type="InterPro" id="IPR001437">
    <property type="entry name" value="Tscrpt_elong_fac_GreA/B_C"/>
</dbReference>
<protein>
    <recommendedName>
        <fullName evidence="1">Transcription elongation factor GreA/GreB C-terminal domain-containing protein</fullName>
    </recommendedName>
</protein>